<name>A0ABN9UC74_9DINO</name>
<sequence>MLPISNKYAAPCRSRRILVAIVASILPSTPFCTGVAGASRPLEWQSCDVFMMQVSVDSSHEVRNMTKRPTQWARSIFRRLTSKGMSAPQHAGATPSPTTCVDSTGGATNRFGKGCEAYSHDYENPFAGICFDPYYDDSDFTSASMCCVCPDECPELPRIRLHDDCEDWISFSENNSDGENPGRSRHSNLGGLGPQYDMPNELRFYGVGRTADGSPVDITFINTSMYVPRNTNWNNIFGATATVNLLVGQYVNLKAEFVRNHTFCPETPVRPKITFCDVDHYENGENEIVLLDGVSAVYTVDGDVEFDIELYEYDTITSNSPASLNYTTTSVQTPIPGRTSRKYVANSGGKFGVKVTSQMFGHGCDNPSDVNSLTNITCPDASAATVDQAKRCFMVEFANTSEFVVGFQILTDMPPEYVQLWGRNFEMAGTSNYFVDEDSVACFTAAPTSAPTSSPTSSPTLVPTASPTASPTVAPTASPTAAPTAAPSSCAHSCTDSGTDSFTDSVTDFYPDGCTNRHAHSCTDSFTDSVTDCCPDGCTNKYAHSCTDSGTYSFTDSVTDCFADLGSDCSHGCPNARTDRNAGRRVWRPTLGQRAGAALRRAEVRRPRPA</sequence>
<reference evidence="2" key="1">
    <citation type="submission" date="2023-10" db="EMBL/GenBank/DDBJ databases">
        <authorList>
            <person name="Chen Y."/>
            <person name="Shah S."/>
            <person name="Dougan E. K."/>
            <person name="Thang M."/>
            <person name="Chan C."/>
        </authorList>
    </citation>
    <scope>NUCLEOTIDE SEQUENCE [LARGE SCALE GENOMIC DNA]</scope>
</reference>
<evidence type="ECO:0000256" key="1">
    <source>
        <dbReference type="SAM" id="MobiDB-lite"/>
    </source>
</evidence>
<evidence type="ECO:0000313" key="2">
    <source>
        <dbReference type="EMBL" id="CAK0857032.1"/>
    </source>
</evidence>
<keyword evidence="3" id="KW-1185">Reference proteome</keyword>
<evidence type="ECO:0000313" key="3">
    <source>
        <dbReference type="Proteomes" id="UP001189429"/>
    </source>
</evidence>
<proteinExistence type="predicted"/>
<comment type="caution">
    <text evidence="2">The sequence shown here is derived from an EMBL/GenBank/DDBJ whole genome shotgun (WGS) entry which is preliminary data.</text>
</comment>
<gene>
    <name evidence="2" type="ORF">PCOR1329_LOCUS47248</name>
</gene>
<dbReference type="EMBL" id="CAUYUJ010015692">
    <property type="protein sequence ID" value="CAK0857032.1"/>
    <property type="molecule type" value="Genomic_DNA"/>
</dbReference>
<accession>A0ABN9UC74</accession>
<feature type="region of interest" description="Disordered" evidence="1">
    <location>
        <begin position="448"/>
        <end position="481"/>
    </location>
</feature>
<feature type="region of interest" description="Disordered" evidence="1">
    <location>
        <begin position="172"/>
        <end position="192"/>
    </location>
</feature>
<protein>
    <submittedName>
        <fullName evidence="2">Uncharacterized protein</fullName>
    </submittedName>
</protein>
<dbReference type="Proteomes" id="UP001189429">
    <property type="component" value="Unassembled WGS sequence"/>
</dbReference>
<organism evidence="2 3">
    <name type="scientific">Prorocentrum cordatum</name>
    <dbReference type="NCBI Taxonomy" id="2364126"/>
    <lineage>
        <taxon>Eukaryota</taxon>
        <taxon>Sar</taxon>
        <taxon>Alveolata</taxon>
        <taxon>Dinophyceae</taxon>
        <taxon>Prorocentrales</taxon>
        <taxon>Prorocentraceae</taxon>
        <taxon>Prorocentrum</taxon>
    </lineage>
</organism>